<sequence>MVVPWQLVWRLAAAIAVGVVALFGVGARRERLNVTLDVVLSLVLGAVVGGRLMVLALDVALLGALPDPRALLGLGPGLSVPGALLGATVAGWRRRGVPVEVWADVGVGVAAGLAGFAAVHLPGGLAANVVRAVGLSAGAVWLWRADASRWHPGLRLLAVVSTVHLVSSALVPSLPTVDTDLDVVLTLVVGVGALLTHPRVAASVRRIAGVAMGLLGAVVVLSVVLSVPAESVLPSGSGSGSVAGSASLVGAIVGGSASGSGSGESGSGSGESGSGESGSGGSGSGSGSGSGESGGVPAWGGEELAAFVEGQELPVVVNLWASWCPPCHAEAAAVGRAARALEGRAVVLGVLVDDDPADGQEFADRYGLGFPTVVDAGVSDAVGMAGLPTTVVLSADGSVVQRVVGGVSQGTLADAVERAGSAG</sequence>
<proteinExistence type="predicted"/>
<evidence type="ECO:0000313" key="5">
    <source>
        <dbReference type="Proteomes" id="UP000264006"/>
    </source>
</evidence>
<name>A0A346XS87_9ACTN</name>
<dbReference type="CDD" id="cd02966">
    <property type="entry name" value="TlpA_like_family"/>
    <property type="match status" value="1"/>
</dbReference>
<reference evidence="4 5" key="1">
    <citation type="submission" date="2018-09" db="EMBL/GenBank/DDBJ databases">
        <title>Complete genome sequence of Euzebya sp. DY32-46 isolated from seawater of Pacific Ocean.</title>
        <authorList>
            <person name="Xu L."/>
            <person name="Wu Y.-H."/>
            <person name="Xu X.-W."/>
        </authorList>
    </citation>
    <scope>NUCLEOTIDE SEQUENCE [LARGE SCALE GENOMIC DNA]</scope>
    <source>
        <strain evidence="4 5">DY32-46</strain>
    </source>
</reference>
<feature type="transmembrane region" description="Helical" evidence="2">
    <location>
        <begin position="70"/>
        <end position="89"/>
    </location>
</feature>
<protein>
    <submittedName>
        <fullName evidence="4">Thiol:disulfide oxidoreductase related to ResA</fullName>
    </submittedName>
</protein>
<dbReference type="EMBL" id="CP031165">
    <property type="protein sequence ID" value="AXV05084.1"/>
    <property type="molecule type" value="Genomic_DNA"/>
</dbReference>
<keyword evidence="5" id="KW-1185">Reference proteome</keyword>
<feature type="transmembrane region" description="Helical" evidence="2">
    <location>
        <begin position="101"/>
        <end position="119"/>
    </location>
</feature>
<accession>A0A346XS87</accession>
<organism evidence="4 5">
    <name type="scientific">Euzebya pacifica</name>
    <dbReference type="NCBI Taxonomy" id="1608957"/>
    <lineage>
        <taxon>Bacteria</taxon>
        <taxon>Bacillati</taxon>
        <taxon>Actinomycetota</taxon>
        <taxon>Nitriliruptoria</taxon>
        <taxon>Euzebyales</taxon>
    </lineage>
</organism>
<feature type="transmembrane region" description="Helical" evidence="2">
    <location>
        <begin position="207"/>
        <end position="227"/>
    </location>
</feature>
<feature type="transmembrane region" description="Helical" evidence="2">
    <location>
        <begin position="38"/>
        <end position="64"/>
    </location>
</feature>
<evidence type="ECO:0000259" key="3">
    <source>
        <dbReference type="PROSITE" id="PS51352"/>
    </source>
</evidence>
<dbReference type="InterPro" id="IPR036249">
    <property type="entry name" value="Thioredoxin-like_sf"/>
</dbReference>
<feature type="domain" description="Thioredoxin" evidence="3">
    <location>
        <begin position="292"/>
        <end position="421"/>
    </location>
</feature>
<feature type="transmembrane region" description="Helical" evidence="2">
    <location>
        <begin position="6"/>
        <end position="26"/>
    </location>
</feature>
<dbReference type="InterPro" id="IPR000866">
    <property type="entry name" value="AhpC/TSA"/>
</dbReference>
<feature type="region of interest" description="Disordered" evidence="1">
    <location>
        <begin position="259"/>
        <end position="295"/>
    </location>
</feature>
<dbReference type="KEGG" id="euz:DVS28_a0377"/>
<evidence type="ECO:0000256" key="1">
    <source>
        <dbReference type="SAM" id="MobiDB-lite"/>
    </source>
</evidence>
<dbReference type="PROSITE" id="PS00194">
    <property type="entry name" value="THIOREDOXIN_1"/>
    <property type="match status" value="1"/>
</dbReference>
<keyword evidence="2" id="KW-0812">Transmembrane</keyword>
<evidence type="ECO:0000313" key="4">
    <source>
        <dbReference type="EMBL" id="AXV05084.1"/>
    </source>
</evidence>
<dbReference type="PROSITE" id="PS51352">
    <property type="entry name" value="THIOREDOXIN_2"/>
    <property type="match status" value="1"/>
</dbReference>
<dbReference type="PANTHER" id="PTHR42852">
    <property type="entry name" value="THIOL:DISULFIDE INTERCHANGE PROTEIN DSBE"/>
    <property type="match status" value="1"/>
</dbReference>
<dbReference type="GO" id="GO:0016209">
    <property type="term" value="F:antioxidant activity"/>
    <property type="evidence" value="ECO:0007669"/>
    <property type="project" value="InterPro"/>
</dbReference>
<dbReference type="GO" id="GO:0016491">
    <property type="term" value="F:oxidoreductase activity"/>
    <property type="evidence" value="ECO:0007669"/>
    <property type="project" value="InterPro"/>
</dbReference>
<dbReference type="SUPFAM" id="SSF52833">
    <property type="entry name" value="Thioredoxin-like"/>
    <property type="match status" value="1"/>
</dbReference>
<dbReference type="OrthoDB" id="9796554at2"/>
<feature type="transmembrane region" description="Helical" evidence="2">
    <location>
        <begin position="183"/>
        <end position="200"/>
    </location>
</feature>
<dbReference type="Proteomes" id="UP000264006">
    <property type="component" value="Chromosome"/>
</dbReference>
<keyword evidence="2" id="KW-1133">Transmembrane helix</keyword>
<dbReference type="AlphaFoldDB" id="A0A346XS87"/>
<dbReference type="InterPro" id="IPR017937">
    <property type="entry name" value="Thioredoxin_CS"/>
</dbReference>
<dbReference type="InterPro" id="IPR050553">
    <property type="entry name" value="Thioredoxin_ResA/DsbE_sf"/>
</dbReference>
<evidence type="ECO:0000256" key="2">
    <source>
        <dbReference type="SAM" id="Phobius"/>
    </source>
</evidence>
<dbReference type="Pfam" id="PF00578">
    <property type="entry name" value="AhpC-TSA"/>
    <property type="match status" value="1"/>
</dbReference>
<dbReference type="InterPro" id="IPR013766">
    <property type="entry name" value="Thioredoxin_domain"/>
</dbReference>
<dbReference type="Gene3D" id="3.40.30.10">
    <property type="entry name" value="Glutaredoxin"/>
    <property type="match status" value="1"/>
</dbReference>
<gene>
    <name evidence="4" type="ORF">DVS28_a0377</name>
</gene>
<dbReference type="PANTHER" id="PTHR42852:SF13">
    <property type="entry name" value="PROTEIN DIPZ"/>
    <property type="match status" value="1"/>
</dbReference>
<dbReference type="RefSeq" id="WP_114589941.1">
    <property type="nucleotide sequence ID" value="NZ_CP031165.1"/>
</dbReference>
<keyword evidence="2" id="KW-0472">Membrane</keyword>